<keyword evidence="4" id="KW-0808">Transferase</keyword>
<dbReference type="SUPFAM" id="SSF46955">
    <property type="entry name" value="Putative DNA-binding domain"/>
    <property type="match status" value="1"/>
</dbReference>
<dbReference type="InterPro" id="IPR000551">
    <property type="entry name" value="MerR-type_HTH_dom"/>
</dbReference>
<dbReference type="RefSeq" id="WP_177240406.1">
    <property type="nucleotide sequence ID" value="NZ_FOAZ01000035.1"/>
</dbReference>
<accession>A0A1H7ZHN5</accession>
<evidence type="ECO:0000256" key="4">
    <source>
        <dbReference type="ARBA" id="ARBA00022679"/>
    </source>
</evidence>
<organism evidence="7 8">
    <name type="scientific">Streptacidiphilus jiangxiensis</name>
    <dbReference type="NCBI Taxonomy" id="235985"/>
    <lineage>
        <taxon>Bacteria</taxon>
        <taxon>Bacillati</taxon>
        <taxon>Actinomycetota</taxon>
        <taxon>Actinomycetes</taxon>
        <taxon>Kitasatosporales</taxon>
        <taxon>Streptomycetaceae</taxon>
        <taxon>Streptacidiphilus</taxon>
    </lineage>
</organism>
<dbReference type="EMBL" id="FOAZ01000035">
    <property type="protein sequence ID" value="SEM57751.1"/>
    <property type="molecule type" value="Genomic_DNA"/>
</dbReference>
<dbReference type="Pfam" id="PF12728">
    <property type="entry name" value="HTH_17"/>
    <property type="match status" value="1"/>
</dbReference>
<dbReference type="SUPFAM" id="SSF48256">
    <property type="entry name" value="Citrate synthase"/>
    <property type="match status" value="1"/>
</dbReference>
<dbReference type="InterPro" id="IPR016143">
    <property type="entry name" value="Citrate_synth-like_sm_a-sub"/>
</dbReference>
<evidence type="ECO:0000256" key="2">
    <source>
        <dbReference type="ARBA" id="ARBA00010566"/>
    </source>
</evidence>
<dbReference type="STRING" id="235985.SAMN05414137_13529"/>
<dbReference type="InterPro" id="IPR002020">
    <property type="entry name" value="Citrate_synthase"/>
</dbReference>
<proteinExistence type="inferred from homology"/>
<dbReference type="PRINTS" id="PR00143">
    <property type="entry name" value="CITRTSNTHASE"/>
</dbReference>
<dbReference type="PANTHER" id="PTHR11739:SF4">
    <property type="entry name" value="CITRATE SYNTHASE, PEROXISOMAL"/>
    <property type="match status" value="1"/>
</dbReference>
<feature type="domain" description="HTH merR-type" evidence="6">
    <location>
        <begin position="6"/>
        <end position="36"/>
    </location>
</feature>
<reference evidence="8" key="1">
    <citation type="submission" date="2016-10" db="EMBL/GenBank/DDBJ databases">
        <authorList>
            <person name="Varghese N."/>
        </authorList>
    </citation>
    <scope>NUCLEOTIDE SEQUENCE [LARGE SCALE GENOMIC DNA]</scope>
    <source>
        <strain evidence="8">DSM 45096 / BCRC 16803 / CGMCC 4.1857 / CIP 109030 / JCM 12277 / KCTC 19219 / NBRC 100920 / 33214</strain>
    </source>
</reference>
<evidence type="ECO:0000313" key="7">
    <source>
        <dbReference type="EMBL" id="SEM57751.1"/>
    </source>
</evidence>
<dbReference type="GO" id="GO:0005975">
    <property type="term" value="P:carbohydrate metabolic process"/>
    <property type="evidence" value="ECO:0007669"/>
    <property type="project" value="TreeGrafter"/>
</dbReference>
<dbReference type="GO" id="GO:0005829">
    <property type="term" value="C:cytosol"/>
    <property type="evidence" value="ECO:0007669"/>
    <property type="project" value="TreeGrafter"/>
</dbReference>
<dbReference type="EC" id="2.3.3.16" evidence="3"/>
<evidence type="ECO:0000256" key="3">
    <source>
        <dbReference type="ARBA" id="ARBA00012972"/>
    </source>
</evidence>
<dbReference type="InterPro" id="IPR036969">
    <property type="entry name" value="Citrate_synthase_sf"/>
</dbReference>
<protein>
    <recommendedName>
        <fullName evidence="3">citrate synthase (unknown stereospecificity)</fullName>
        <ecNumber evidence="3">2.3.3.16</ecNumber>
    </recommendedName>
</protein>
<dbReference type="UniPathway" id="UPA00223"/>
<dbReference type="Pfam" id="PF00285">
    <property type="entry name" value="Citrate_synt"/>
    <property type="match status" value="1"/>
</dbReference>
<dbReference type="Gene3D" id="1.10.230.10">
    <property type="entry name" value="Cytochrome P450-Terp, domain 2"/>
    <property type="match status" value="1"/>
</dbReference>
<dbReference type="Gene3D" id="1.10.580.10">
    <property type="entry name" value="Citrate Synthase, domain 1"/>
    <property type="match status" value="1"/>
</dbReference>
<dbReference type="Proteomes" id="UP000183015">
    <property type="component" value="Unassembled WGS sequence"/>
</dbReference>
<evidence type="ECO:0000313" key="8">
    <source>
        <dbReference type="Proteomes" id="UP000183015"/>
    </source>
</evidence>
<dbReference type="AlphaFoldDB" id="A0A1H7ZHN5"/>
<evidence type="ECO:0000256" key="1">
    <source>
        <dbReference type="ARBA" id="ARBA00005163"/>
    </source>
</evidence>
<dbReference type="GO" id="GO:0006099">
    <property type="term" value="P:tricarboxylic acid cycle"/>
    <property type="evidence" value="ECO:0007669"/>
    <property type="project" value="UniProtKB-UniPathway"/>
</dbReference>
<keyword evidence="8" id="KW-1185">Reference proteome</keyword>
<evidence type="ECO:0000256" key="5">
    <source>
        <dbReference type="SAM" id="MobiDB-lite"/>
    </source>
</evidence>
<feature type="region of interest" description="Disordered" evidence="5">
    <location>
        <begin position="391"/>
        <end position="411"/>
    </location>
</feature>
<gene>
    <name evidence="7" type="ORF">SAMN05414137_13529</name>
</gene>
<dbReference type="GO" id="GO:0036440">
    <property type="term" value="F:citrate synthase activity"/>
    <property type="evidence" value="ECO:0007669"/>
    <property type="project" value="UniProtKB-EC"/>
</dbReference>
<name>A0A1H7ZHN5_STRJI</name>
<dbReference type="InterPro" id="IPR009061">
    <property type="entry name" value="DNA-bd_dom_put_sf"/>
</dbReference>
<sequence>MVAEGMLTTQQAAERLGVKPQTLYAYVSRGLVARVRAADGKGSLFAVADIEALADRSAPARGEAPAAPAIRTELTLLEDDRLFYRGRDATVLAERSTFEATAVWLWTARDEPRARFVPPAERLAAAARAGADALPATARVVDRFKAAVVAASVADPLSLDLRADSVVATGHALVGALLAAVPERAPVAGEGVAERLWARLTDAPASESAAGLRALEAALILLADHDIATSTYAARLAASTRADPYAVVTAGLAVLDGPKHGGAGALARRVLVRAHETDPVTALATTLREGGSVPGFGHVLYRAHDPRAETLLRLTAALPDPHGFLAVATELIAVARDRFGTFPAVDFALALLCELCAFPADAEESIFALARTVGWIAHALEEYRSTPIRHRPAGVYTGPRQGREELREQPT</sequence>
<comment type="similarity">
    <text evidence="2">Belongs to the citrate synthase family.</text>
</comment>
<dbReference type="Gene3D" id="1.10.1660.10">
    <property type="match status" value="1"/>
</dbReference>
<dbReference type="InterPro" id="IPR016142">
    <property type="entry name" value="Citrate_synth-like_lrg_a-sub"/>
</dbReference>
<feature type="compositionally biased region" description="Basic and acidic residues" evidence="5">
    <location>
        <begin position="401"/>
        <end position="411"/>
    </location>
</feature>
<dbReference type="PROSITE" id="PS50937">
    <property type="entry name" value="HTH_MERR_2"/>
    <property type="match status" value="1"/>
</dbReference>
<comment type="pathway">
    <text evidence="1">Carbohydrate metabolism; tricarboxylic acid cycle.</text>
</comment>
<dbReference type="PANTHER" id="PTHR11739">
    <property type="entry name" value="CITRATE SYNTHASE"/>
    <property type="match status" value="1"/>
</dbReference>
<evidence type="ECO:0000259" key="6">
    <source>
        <dbReference type="PROSITE" id="PS50937"/>
    </source>
</evidence>
<dbReference type="eggNOG" id="COG0372">
    <property type="taxonomic scope" value="Bacteria"/>
</dbReference>
<dbReference type="InterPro" id="IPR041657">
    <property type="entry name" value="HTH_17"/>
</dbReference>
<dbReference type="GO" id="GO:0003677">
    <property type="term" value="F:DNA binding"/>
    <property type="evidence" value="ECO:0007669"/>
    <property type="project" value="InterPro"/>
</dbReference>
<dbReference type="GO" id="GO:0006355">
    <property type="term" value="P:regulation of DNA-templated transcription"/>
    <property type="evidence" value="ECO:0007669"/>
    <property type="project" value="InterPro"/>
</dbReference>